<sequence length="73" mass="8330">MIRKISLLFFRYIFLILNISIPYFTNPLIFALIVPQLCLGKVSLHLVSKYTISSKVSFAVTSETLFSSFTSHI</sequence>
<keyword evidence="3" id="KW-1185">Reference proteome</keyword>
<keyword evidence="1" id="KW-1133">Transmembrane helix</keyword>
<name>A0A7N0UJE5_KALFE</name>
<reference evidence="2" key="1">
    <citation type="submission" date="2021-01" db="UniProtKB">
        <authorList>
            <consortium name="EnsemblPlants"/>
        </authorList>
    </citation>
    <scope>IDENTIFICATION</scope>
</reference>
<evidence type="ECO:0000313" key="3">
    <source>
        <dbReference type="Proteomes" id="UP000594263"/>
    </source>
</evidence>
<evidence type="ECO:0000313" key="2">
    <source>
        <dbReference type="EnsemblPlants" id="Kaladp0070s0165.1.v1.1.CDS.1"/>
    </source>
</evidence>
<keyword evidence="1" id="KW-0472">Membrane</keyword>
<dbReference type="EnsemblPlants" id="Kaladp0070s0165.1.v1.1">
    <property type="protein sequence ID" value="Kaladp0070s0165.1.v1.1.CDS.1"/>
    <property type="gene ID" value="Kaladp0070s0165.v1.1"/>
</dbReference>
<evidence type="ECO:0000256" key="1">
    <source>
        <dbReference type="SAM" id="Phobius"/>
    </source>
</evidence>
<keyword evidence="1" id="KW-0812">Transmembrane</keyword>
<dbReference type="AlphaFoldDB" id="A0A7N0UJE5"/>
<protein>
    <submittedName>
        <fullName evidence="2">Uncharacterized protein</fullName>
    </submittedName>
</protein>
<dbReference type="Gramene" id="Kaladp0070s0165.1.v1.1">
    <property type="protein sequence ID" value="Kaladp0070s0165.1.v1.1.CDS.1"/>
    <property type="gene ID" value="Kaladp0070s0165.v1.1"/>
</dbReference>
<organism evidence="2 3">
    <name type="scientific">Kalanchoe fedtschenkoi</name>
    <name type="common">Lavender scallops</name>
    <name type="synonym">South American air plant</name>
    <dbReference type="NCBI Taxonomy" id="63787"/>
    <lineage>
        <taxon>Eukaryota</taxon>
        <taxon>Viridiplantae</taxon>
        <taxon>Streptophyta</taxon>
        <taxon>Embryophyta</taxon>
        <taxon>Tracheophyta</taxon>
        <taxon>Spermatophyta</taxon>
        <taxon>Magnoliopsida</taxon>
        <taxon>eudicotyledons</taxon>
        <taxon>Gunneridae</taxon>
        <taxon>Pentapetalae</taxon>
        <taxon>Saxifragales</taxon>
        <taxon>Crassulaceae</taxon>
        <taxon>Kalanchoe</taxon>
    </lineage>
</organism>
<feature type="transmembrane region" description="Helical" evidence="1">
    <location>
        <begin position="12"/>
        <end position="34"/>
    </location>
</feature>
<accession>A0A7N0UJE5</accession>
<dbReference type="Proteomes" id="UP000594263">
    <property type="component" value="Unplaced"/>
</dbReference>
<proteinExistence type="predicted"/>